<evidence type="ECO:0000256" key="8">
    <source>
        <dbReference type="SAM" id="MobiDB-lite"/>
    </source>
</evidence>
<dbReference type="GO" id="GO:0007480">
    <property type="term" value="P:imaginal disc-derived leg morphogenesis"/>
    <property type="evidence" value="ECO:0007669"/>
    <property type="project" value="EnsemblMetazoa"/>
</dbReference>
<accession>B4H703</accession>
<name>B4H703_DROPE</name>
<dbReference type="PROSITE" id="PS51057">
    <property type="entry name" value="PAIRED_2"/>
    <property type="match status" value="1"/>
</dbReference>
<dbReference type="CDD" id="cd00131">
    <property type="entry name" value="PAX"/>
    <property type="match status" value="1"/>
</dbReference>
<dbReference type="PANTHER" id="PTHR45636">
    <property type="entry name" value="PAIRED BOX PROTEIN PAX-6-RELATED-RELATED"/>
    <property type="match status" value="1"/>
</dbReference>
<proteinExistence type="predicted"/>
<keyword evidence="11" id="KW-1185">Reference proteome</keyword>
<dbReference type="GO" id="GO:0000981">
    <property type="term" value="F:DNA-binding transcription factor activity, RNA polymerase II-specific"/>
    <property type="evidence" value="ECO:0007669"/>
    <property type="project" value="TreeGrafter"/>
</dbReference>
<dbReference type="PANTHER" id="PTHR45636:SF43">
    <property type="entry name" value="PAIRED BOX POX-NEURO PROTEIN"/>
    <property type="match status" value="1"/>
</dbReference>
<evidence type="ECO:0000256" key="1">
    <source>
        <dbReference type="ARBA" id="ARBA00004123"/>
    </source>
</evidence>
<dbReference type="InterPro" id="IPR043565">
    <property type="entry name" value="PAX_fam"/>
</dbReference>
<feature type="compositionally biased region" description="Low complexity" evidence="8">
    <location>
        <begin position="412"/>
        <end position="428"/>
    </location>
</feature>
<evidence type="ECO:0000256" key="4">
    <source>
        <dbReference type="ARBA" id="ARBA00023015"/>
    </source>
</evidence>
<evidence type="ECO:0000259" key="9">
    <source>
        <dbReference type="PROSITE" id="PS51057"/>
    </source>
</evidence>
<dbReference type="InterPro" id="IPR036388">
    <property type="entry name" value="WH-like_DNA-bd_sf"/>
</dbReference>
<feature type="compositionally biased region" description="Gly residues" evidence="8">
    <location>
        <begin position="159"/>
        <end position="168"/>
    </location>
</feature>
<dbReference type="GO" id="GO:0008343">
    <property type="term" value="P:adult feeding behavior"/>
    <property type="evidence" value="ECO:0007669"/>
    <property type="project" value="EnsemblMetazoa"/>
</dbReference>
<keyword evidence="5" id="KW-0238">DNA-binding</keyword>
<dbReference type="PhylomeDB" id="B4H703"/>
<dbReference type="InterPro" id="IPR001523">
    <property type="entry name" value="Paired_dom"/>
</dbReference>
<dbReference type="GO" id="GO:0007476">
    <property type="term" value="P:imaginal disc-derived wing morphogenesis"/>
    <property type="evidence" value="ECO:0007669"/>
    <property type="project" value="EnsemblMetazoa"/>
</dbReference>
<evidence type="ECO:0000256" key="6">
    <source>
        <dbReference type="ARBA" id="ARBA00023163"/>
    </source>
</evidence>
<dbReference type="Proteomes" id="UP000008744">
    <property type="component" value="Unassembled WGS sequence"/>
</dbReference>
<keyword evidence="7" id="KW-0539">Nucleus</keyword>
<dbReference type="SUPFAM" id="SSF46689">
    <property type="entry name" value="Homeodomain-like"/>
    <property type="match status" value="1"/>
</dbReference>
<dbReference type="SMR" id="B4H703"/>
<evidence type="ECO:0000313" key="10">
    <source>
        <dbReference type="EMBL" id="EDW33639.1"/>
    </source>
</evidence>
<dbReference type="FunFam" id="1.10.10.10:FF:000003">
    <property type="entry name" value="Paired box protein Pax-6"/>
    <property type="match status" value="1"/>
</dbReference>
<keyword evidence="6" id="KW-0804">Transcription</keyword>
<dbReference type="GO" id="GO:0005634">
    <property type="term" value="C:nucleus"/>
    <property type="evidence" value="ECO:0007669"/>
    <property type="project" value="UniProtKB-SubCell"/>
</dbReference>
<dbReference type="Gene3D" id="1.10.10.10">
    <property type="entry name" value="Winged helix-like DNA-binding domain superfamily/Winged helix DNA-binding domain"/>
    <property type="match status" value="2"/>
</dbReference>
<feature type="domain" description="Paired" evidence="9">
    <location>
        <begin position="5"/>
        <end position="132"/>
    </location>
</feature>
<protein>
    <submittedName>
        <fullName evidence="10">GL11851</fullName>
    </submittedName>
</protein>
<dbReference type="OrthoDB" id="3225452at2759"/>
<dbReference type="FunFam" id="1.10.10.10:FF:000013">
    <property type="entry name" value="Paired box 8 isoform 1"/>
    <property type="match status" value="1"/>
</dbReference>
<dbReference type="eggNOG" id="KOG3862">
    <property type="taxonomic scope" value="Eukaryota"/>
</dbReference>
<keyword evidence="4" id="KW-0805">Transcription regulation</keyword>
<dbReference type="AlphaFoldDB" id="B4H703"/>
<dbReference type="STRING" id="7234.B4H703"/>
<reference evidence="10 11" key="1">
    <citation type="journal article" date="2007" name="Nature">
        <title>Evolution of genes and genomes on the Drosophila phylogeny.</title>
        <authorList>
            <consortium name="Drosophila 12 Genomes Consortium"/>
            <person name="Clark A.G."/>
            <person name="Eisen M.B."/>
            <person name="Smith D.R."/>
            <person name="Bergman C.M."/>
            <person name="Oliver B."/>
            <person name="Markow T.A."/>
            <person name="Kaufman T.C."/>
            <person name="Kellis M."/>
            <person name="Gelbart W."/>
            <person name="Iyer V.N."/>
            <person name="Pollard D.A."/>
            <person name="Sackton T.B."/>
            <person name="Larracuente A.M."/>
            <person name="Singh N.D."/>
            <person name="Abad J.P."/>
            <person name="Abt D.N."/>
            <person name="Adryan B."/>
            <person name="Aguade M."/>
            <person name="Akashi H."/>
            <person name="Anderson W.W."/>
            <person name="Aquadro C.F."/>
            <person name="Ardell D.H."/>
            <person name="Arguello R."/>
            <person name="Artieri C.G."/>
            <person name="Barbash D.A."/>
            <person name="Barker D."/>
            <person name="Barsanti P."/>
            <person name="Batterham P."/>
            <person name="Batzoglou S."/>
            <person name="Begun D."/>
            <person name="Bhutkar A."/>
            <person name="Blanco E."/>
            <person name="Bosak S.A."/>
            <person name="Bradley R.K."/>
            <person name="Brand A.D."/>
            <person name="Brent M.R."/>
            <person name="Brooks A.N."/>
            <person name="Brown R.H."/>
            <person name="Butlin R.K."/>
            <person name="Caggese C."/>
            <person name="Calvi B.R."/>
            <person name="Bernardo de Carvalho A."/>
            <person name="Caspi A."/>
            <person name="Castrezana S."/>
            <person name="Celniker S.E."/>
            <person name="Chang J.L."/>
            <person name="Chapple C."/>
            <person name="Chatterji S."/>
            <person name="Chinwalla A."/>
            <person name="Civetta A."/>
            <person name="Clifton S.W."/>
            <person name="Comeron J.M."/>
            <person name="Costello J.C."/>
            <person name="Coyne J.A."/>
            <person name="Daub J."/>
            <person name="David R.G."/>
            <person name="Delcher A.L."/>
            <person name="Delehaunty K."/>
            <person name="Do C.B."/>
            <person name="Ebling H."/>
            <person name="Edwards K."/>
            <person name="Eickbush T."/>
            <person name="Evans J.D."/>
            <person name="Filipski A."/>
            <person name="Findeiss S."/>
            <person name="Freyhult E."/>
            <person name="Fulton L."/>
            <person name="Fulton R."/>
            <person name="Garcia A.C."/>
            <person name="Gardiner A."/>
            <person name="Garfield D.A."/>
            <person name="Garvin B.E."/>
            <person name="Gibson G."/>
            <person name="Gilbert D."/>
            <person name="Gnerre S."/>
            <person name="Godfrey J."/>
            <person name="Good R."/>
            <person name="Gotea V."/>
            <person name="Gravely B."/>
            <person name="Greenberg A.J."/>
            <person name="Griffiths-Jones S."/>
            <person name="Gross S."/>
            <person name="Guigo R."/>
            <person name="Gustafson E.A."/>
            <person name="Haerty W."/>
            <person name="Hahn M.W."/>
            <person name="Halligan D.L."/>
            <person name="Halpern A.L."/>
            <person name="Halter G.M."/>
            <person name="Han M.V."/>
            <person name="Heger A."/>
            <person name="Hillier L."/>
            <person name="Hinrichs A.S."/>
            <person name="Holmes I."/>
            <person name="Hoskins R.A."/>
            <person name="Hubisz M.J."/>
            <person name="Hultmark D."/>
            <person name="Huntley M.A."/>
            <person name="Jaffe D.B."/>
            <person name="Jagadeeshan S."/>
            <person name="Jeck W.R."/>
            <person name="Johnson J."/>
            <person name="Jones C.D."/>
            <person name="Jordan W.C."/>
            <person name="Karpen G.H."/>
            <person name="Kataoka E."/>
            <person name="Keightley P.D."/>
            <person name="Kheradpour P."/>
            <person name="Kirkness E.F."/>
            <person name="Koerich L.B."/>
            <person name="Kristiansen K."/>
            <person name="Kudrna D."/>
            <person name="Kulathinal R.J."/>
            <person name="Kumar S."/>
            <person name="Kwok R."/>
            <person name="Lander E."/>
            <person name="Langley C.H."/>
            <person name="Lapoint R."/>
            <person name="Lazzaro B.P."/>
            <person name="Lee S.J."/>
            <person name="Levesque L."/>
            <person name="Li R."/>
            <person name="Lin C.F."/>
            <person name="Lin M.F."/>
            <person name="Lindblad-Toh K."/>
            <person name="Llopart A."/>
            <person name="Long M."/>
            <person name="Low L."/>
            <person name="Lozovsky E."/>
            <person name="Lu J."/>
            <person name="Luo M."/>
            <person name="Machado C.A."/>
            <person name="Makalowski W."/>
            <person name="Marzo M."/>
            <person name="Matsuda M."/>
            <person name="Matzkin L."/>
            <person name="McAllister B."/>
            <person name="McBride C.S."/>
            <person name="McKernan B."/>
            <person name="McKernan K."/>
            <person name="Mendez-Lago M."/>
            <person name="Minx P."/>
            <person name="Mollenhauer M.U."/>
            <person name="Montooth K."/>
            <person name="Mount S.M."/>
            <person name="Mu X."/>
            <person name="Myers E."/>
            <person name="Negre B."/>
            <person name="Newfeld S."/>
            <person name="Nielsen R."/>
            <person name="Noor M.A."/>
            <person name="O'Grady P."/>
            <person name="Pachter L."/>
            <person name="Papaceit M."/>
            <person name="Parisi M.J."/>
            <person name="Parisi M."/>
            <person name="Parts L."/>
            <person name="Pedersen J.S."/>
            <person name="Pesole G."/>
            <person name="Phillippy A.M."/>
            <person name="Ponting C.P."/>
            <person name="Pop M."/>
            <person name="Porcelli D."/>
            <person name="Powell J.R."/>
            <person name="Prohaska S."/>
            <person name="Pruitt K."/>
            <person name="Puig M."/>
            <person name="Quesneville H."/>
            <person name="Ram K.R."/>
            <person name="Rand D."/>
            <person name="Rasmussen M.D."/>
            <person name="Reed L.K."/>
            <person name="Reenan R."/>
            <person name="Reily A."/>
            <person name="Remington K.A."/>
            <person name="Rieger T.T."/>
            <person name="Ritchie M.G."/>
            <person name="Robin C."/>
            <person name="Rogers Y.H."/>
            <person name="Rohde C."/>
            <person name="Rozas J."/>
            <person name="Rubenfield M.J."/>
            <person name="Ruiz A."/>
            <person name="Russo S."/>
            <person name="Salzberg S.L."/>
            <person name="Sanchez-Gracia A."/>
            <person name="Saranga D.J."/>
            <person name="Sato H."/>
            <person name="Schaeffer S.W."/>
            <person name="Schatz M.C."/>
            <person name="Schlenke T."/>
            <person name="Schwartz R."/>
            <person name="Segarra C."/>
            <person name="Singh R.S."/>
            <person name="Sirot L."/>
            <person name="Sirota M."/>
            <person name="Sisneros N.B."/>
            <person name="Smith C.D."/>
            <person name="Smith T.F."/>
            <person name="Spieth J."/>
            <person name="Stage D.E."/>
            <person name="Stark A."/>
            <person name="Stephan W."/>
            <person name="Strausberg R.L."/>
            <person name="Strempel S."/>
            <person name="Sturgill D."/>
            <person name="Sutton G."/>
            <person name="Sutton G.G."/>
            <person name="Tao W."/>
            <person name="Teichmann S."/>
            <person name="Tobari Y.N."/>
            <person name="Tomimura Y."/>
            <person name="Tsolas J.M."/>
            <person name="Valente V.L."/>
            <person name="Venter E."/>
            <person name="Venter J.C."/>
            <person name="Vicario S."/>
            <person name="Vieira F.G."/>
            <person name="Vilella A.J."/>
            <person name="Villasante A."/>
            <person name="Walenz B."/>
            <person name="Wang J."/>
            <person name="Wasserman M."/>
            <person name="Watts T."/>
            <person name="Wilson D."/>
            <person name="Wilson R.K."/>
            <person name="Wing R.A."/>
            <person name="Wolfner M.F."/>
            <person name="Wong A."/>
            <person name="Wong G.K."/>
            <person name="Wu C.I."/>
            <person name="Wu G."/>
            <person name="Yamamoto D."/>
            <person name="Yang H.P."/>
            <person name="Yang S.P."/>
            <person name="Yorke J.A."/>
            <person name="Yoshida K."/>
            <person name="Zdobnov E."/>
            <person name="Zhang P."/>
            <person name="Zhang Y."/>
            <person name="Zimin A.V."/>
            <person name="Baldwin J."/>
            <person name="Abdouelleil A."/>
            <person name="Abdulkadir J."/>
            <person name="Abebe A."/>
            <person name="Abera B."/>
            <person name="Abreu J."/>
            <person name="Acer S.C."/>
            <person name="Aftuck L."/>
            <person name="Alexander A."/>
            <person name="An P."/>
            <person name="Anderson E."/>
            <person name="Anderson S."/>
            <person name="Arachi H."/>
            <person name="Azer M."/>
            <person name="Bachantsang P."/>
            <person name="Barry A."/>
            <person name="Bayul T."/>
            <person name="Berlin A."/>
            <person name="Bessette D."/>
            <person name="Bloom T."/>
            <person name="Blye J."/>
            <person name="Boguslavskiy L."/>
            <person name="Bonnet C."/>
            <person name="Boukhgalter B."/>
            <person name="Bourzgui I."/>
            <person name="Brown A."/>
            <person name="Cahill P."/>
            <person name="Channer S."/>
            <person name="Cheshatsang Y."/>
            <person name="Chuda L."/>
            <person name="Citroen M."/>
            <person name="Collymore A."/>
            <person name="Cooke P."/>
            <person name="Costello M."/>
            <person name="D'Aco K."/>
            <person name="Daza R."/>
            <person name="De Haan G."/>
            <person name="DeGray S."/>
            <person name="DeMaso C."/>
            <person name="Dhargay N."/>
            <person name="Dooley K."/>
            <person name="Dooley E."/>
            <person name="Doricent M."/>
            <person name="Dorje P."/>
            <person name="Dorjee K."/>
            <person name="Dupes A."/>
            <person name="Elong R."/>
            <person name="Falk J."/>
            <person name="Farina A."/>
            <person name="Faro S."/>
            <person name="Ferguson D."/>
            <person name="Fisher S."/>
            <person name="Foley C.D."/>
            <person name="Franke A."/>
            <person name="Friedrich D."/>
            <person name="Gadbois L."/>
            <person name="Gearin G."/>
            <person name="Gearin C.R."/>
            <person name="Giannoukos G."/>
            <person name="Goode T."/>
            <person name="Graham J."/>
            <person name="Grandbois E."/>
            <person name="Grewal S."/>
            <person name="Gyaltsen K."/>
            <person name="Hafez N."/>
            <person name="Hagos B."/>
            <person name="Hall J."/>
            <person name="Henson C."/>
            <person name="Hollinger A."/>
            <person name="Honan T."/>
            <person name="Huard M.D."/>
            <person name="Hughes L."/>
            <person name="Hurhula B."/>
            <person name="Husby M.E."/>
            <person name="Kamat A."/>
            <person name="Kanga B."/>
            <person name="Kashin S."/>
            <person name="Khazanovich D."/>
            <person name="Kisner P."/>
            <person name="Lance K."/>
            <person name="Lara M."/>
            <person name="Lee W."/>
            <person name="Lennon N."/>
            <person name="Letendre F."/>
            <person name="LeVine R."/>
            <person name="Lipovsky A."/>
            <person name="Liu X."/>
            <person name="Liu J."/>
            <person name="Liu S."/>
            <person name="Lokyitsang T."/>
            <person name="Lokyitsang Y."/>
            <person name="Lubonja R."/>
            <person name="Lui A."/>
            <person name="MacDonald P."/>
            <person name="Magnisalis V."/>
            <person name="Maru K."/>
            <person name="Matthews C."/>
            <person name="McCusker W."/>
            <person name="McDonough S."/>
            <person name="Mehta T."/>
            <person name="Meldrim J."/>
            <person name="Meneus L."/>
            <person name="Mihai O."/>
            <person name="Mihalev A."/>
            <person name="Mihova T."/>
            <person name="Mittelman R."/>
            <person name="Mlenga V."/>
            <person name="Montmayeur A."/>
            <person name="Mulrain L."/>
            <person name="Navidi A."/>
            <person name="Naylor J."/>
            <person name="Negash T."/>
            <person name="Nguyen T."/>
            <person name="Nguyen N."/>
            <person name="Nicol R."/>
            <person name="Norbu C."/>
            <person name="Norbu N."/>
            <person name="Novod N."/>
            <person name="O'Neill B."/>
            <person name="Osman S."/>
            <person name="Markiewicz E."/>
            <person name="Oyono O.L."/>
            <person name="Patti C."/>
            <person name="Phunkhang P."/>
            <person name="Pierre F."/>
            <person name="Priest M."/>
            <person name="Raghuraman S."/>
            <person name="Rege F."/>
            <person name="Reyes R."/>
            <person name="Rise C."/>
            <person name="Rogov P."/>
            <person name="Ross K."/>
            <person name="Ryan E."/>
            <person name="Settipalli S."/>
            <person name="Shea T."/>
            <person name="Sherpa N."/>
            <person name="Shi L."/>
            <person name="Shih D."/>
            <person name="Sparrow T."/>
            <person name="Spaulding J."/>
            <person name="Stalker J."/>
            <person name="Stange-Thomann N."/>
            <person name="Stavropoulos S."/>
            <person name="Stone C."/>
            <person name="Strader C."/>
            <person name="Tesfaye S."/>
            <person name="Thomson T."/>
            <person name="Thoulutsang Y."/>
            <person name="Thoulutsang D."/>
            <person name="Topham K."/>
            <person name="Topping I."/>
            <person name="Tsamla T."/>
            <person name="Vassiliev H."/>
            <person name="Vo A."/>
            <person name="Wangchuk T."/>
            <person name="Wangdi T."/>
            <person name="Weiand M."/>
            <person name="Wilkinson J."/>
            <person name="Wilson A."/>
            <person name="Yadav S."/>
            <person name="Young G."/>
            <person name="Yu Q."/>
            <person name="Zembek L."/>
            <person name="Zhong D."/>
            <person name="Zimmer A."/>
            <person name="Zwirko Z."/>
            <person name="Jaffe D.B."/>
            <person name="Alvarez P."/>
            <person name="Brockman W."/>
            <person name="Butler J."/>
            <person name="Chin C."/>
            <person name="Gnerre S."/>
            <person name="Grabherr M."/>
            <person name="Kleber M."/>
            <person name="Mauceli E."/>
            <person name="MacCallum I."/>
        </authorList>
    </citation>
    <scope>NUCLEOTIDE SEQUENCE [LARGE SCALE GENOMIC DNA]</scope>
    <source>
        <strain evidence="11">MSH-3 / Tucson 14011-0111.49</strain>
    </source>
</reference>
<dbReference type="EMBL" id="CH479216">
    <property type="protein sequence ID" value="EDW33639.1"/>
    <property type="molecule type" value="Genomic_DNA"/>
</dbReference>
<evidence type="ECO:0000256" key="3">
    <source>
        <dbReference type="ARBA" id="ARBA00022724"/>
    </source>
</evidence>
<feature type="region of interest" description="Disordered" evidence="8">
    <location>
        <begin position="157"/>
        <end position="249"/>
    </location>
</feature>
<keyword evidence="2" id="KW-0217">Developmental protein</keyword>
<feature type="compositionally biased region" description="Acidic residues" evidence="8">
    <location>
        <begin position="449"/>
        <end position="470"/>
    </location>
</feature>
<dbReference type="GO" id="GO:0048800">
    <property type="term" value="P:antennal morphogenesis"/>
    <property type="evidence" value="ECO:0007669"/>
    <property type="project" value="EnsemblMetazoa"/>
</dbReference>
<evidence type="ECO:0000313" key="11">
    <source>
        <dbReference type="Proteomes" id="UP000008744"/>
    </source>
</evidence>
<feature type="region of interest" description="Disordered" evidence="8">
    <location>
        <begin position="412"/>
        <end position="470"/>
    </location>
</feature>
<comment type="subcellular location">
    <subcellularLocation>
        <location evidence="1">Nucleus</location>
    </subcellularLocation>
</comment>
<dbReference type="InterPro" id="IPR009057">
    <property type="entry name" value="Homeodomain-like_sf"/>
</dbReference>
<dbReference type="GO" id="GO:0009415">
    <property type="term" value="P:response to water"/>
    <property type="evidence" value="ECO:0007669"/>
    <property type="project" value="EnsemblMetazoa"/>
</dbReference>
<sequence length="470" mass="48992">MPHTGQAGVNQLGGVFVNGRPLPDCVRRRIVDLALCGVRPCDISRQLLVSHGCVSKILTRFYETGSIRPGSIGGSKTKQVATPTVVKKIIRLKEENSGMFAWEIREQLQQQRVCDPSSVPSISSINRILRNSGLWTDEMTSSQQNAAAAAAAAAAHQAAGGGPGGPGAGYATPAQLYGGPNNNNNNNSHSPKTQTPSGTNAPPSATATPNGGRYAKPSAMMMTSAGGELPLKPAPKLPPSHGHSHGHGLSSQLGGLDLSYSALHKHWLWNPSLLYYTQAHIQAQAAATGAQFLPYGGGYLPHGMAAAAAAAAAVGGGASNGGGFTKSESSIDLSTPGATGDALSDCDSGKSSPAALSLSAARGQLLGHSHSRKRNPYSIEELLKKPEKRLRLSSESQASLLEGKRRSEHLECLSSSSCESSQDGSSEDVLVQTSPCTPIPLPVDTEVVPVDEEDDQQQEEEEDCSVEVVN</sequence>
<dbReference type="PROSITE" id="PS00034">
    <property type="entry name" value="PAIRED_1"/>
    <property type="match status" value="1"/>
</dbReference>
<dbReference type="GO" id="GO:0000978">
    <property type="term" value="F:RNA polymerase II cis-regulatory region sequence-specific DNA binding"/>
    <property type="evidence" value="ECO:0007669"/>
    <property type="project" value="TreeGrafter"/>
</dbReference>
<dbReference type="OMA" id="YTQAHMQ"/>
<keyword evidence="3" id="KW-0563">Paired box</keyword>
<feature type="compositionally biased region" description="Polar residues" evidence="8">
    <location>
        <begin position="188"/>
        <end position="209"/>
    </location>
</feature>
<gene>
    <name evidence="10" type="primary">Dper\GL11851</name>
    <name evidence="10" type="ORF">Dper_GL11851</name>
</gene>
<dbReference type="Pfam" id="PF00292">
    <property type="entry name" value="PAX"/>
    <property type="match status" value="1"/>
</dbReference>
<evidence type="ECO:0000256" key="2">
    <source>
        <dbReference type="ARBA" id="ARBA00022473"/>
    </source>
</evidence>
<dbReference type="SMART" id="SM00351">
    <property type="entry name" value="PAX"/>
    <property type="match status" value="1"/>
</dbReference>
<organism evidence="11">
    <name type="scientific">Drosophila persimilis</name>
    <name type="common">Fruit fly</name>
    <dbReference type="NCBI Taxonomy" id="7234"/>
    <lineage>
        <taxon>Eukaryota</taxon>
        <taxon>Metazoa</taxon>
        <taxon>Ecdysozoa</taxon>
        <taxon>Arthropoda</taxon>
        <taxon>Hexapoda</taxon>
        <taxon>Insecta</taxon>
        <taxon>Pterygota</taxon>
        <taxon>Neoptera</taxon>
        <taxon>Endopterygota</taxon>
        <taxon>Diptera</taxon>
        <taxon>Brachycera</taxon>
        <taxon>Muscomorpha</taxon>
        <taxon>Ephydroidea</taxon>
        <taxon>Drosophilidae</taxon>
        <taxon>Drosophila</taxon>
        <taxon>Sophophora</taxon>
    </lineage>
</organism>
<dbReference type="HOGENOM" id="CLU_019664_0_0_1"/>
<evidence type="ECO:0000256" key="7">
    <source>
        <dbReference type="ARBA" id="ARBA00023242"/>
    </source>
</evidence>
<evidence type="ECO:0000256" key="5">
    <source>
        <dbReference type="ARBA" id="ARBA00023125"/>
    </source>
</evidence>
<dbReference type="GO" id="GO:0008049">
    <property type="term" value="P:male courtship behavior"/>
    <property type="evidence" value="ECO:0007669"/>
    <property type="project" value="EnsemblMetazoa"/>
</dbReference>
<dbReference type="PRINTS" id="PR00027">
    <property type="entry name" value="PAIREDBOX"/>
</dbReference>
<dbReference type="InterPro" id="IPR043182">
    <property type="entry name" value="PAIRED_DNA-bd_dom"/>
</dbReference>
<dbReference type="GO" id="GO:0007423">
    <property type="term" value="P:sensory organ development"/>
    <property type="evidence" value="ECO:0007669"/>
    <property type="project" value="EnsemblMetazoa"/>
</dbReference>